<evidence type="ECO:0000256" key="3">
    <source>
        <dbReference type="ARBA" id="ARBA00007164"/>
    </source>
</evidence>
<evidence type="ECO:0000313" key="16">
    <source>
        <dbReference type="EMBL" id="CBL16711.1"/>
    </source>
</evidence>
<dbReference type="EMBL" id="FP929052">
    <property type="protein sequence ID" value="CBL16711.1"/>
    <property type="molecule type" value="Genomic_DNA"/>
</dbReference>
<evidence type="ECO:0000256" key="10">
    <source>
        <dbReference type="ARBA" id="ARBA00022984"/>
    </source>
</evidence>
<dbReference type="GO" id="GO:0008360">
    <property type="term" value="P:regulation of cell shape"/>
    <property type="evidence" value="ECO:0007669"/>
    <property type="project" value="UniProtKB-KW"/>
</dbReference>
<evidence type="ECO:0000256" key="9">
    <source>
        <dbReference type="ARBA" id="ARBA00022960"/>
    </source>
</evidence>
<dbReference type="STRING" id="213810.RUM_04810"/>
<organism evidence="16 17">
    <name type="scientific">Ruminococcus champanellensis (strain DSM 18848 / JCM 17042 / KCTC 15320 / 18P13)</name>
    <dbReference type="NCBI Taxonomy" id="213810"/>
    <lineage>
        <taxon>Bacteria</taxon>
        <taxon>Bacillati</taxon>
        <taxon>Bacillota</taxon>
        <taxon>Clostridia</taxon>
        <taxon>Eubacteriales</taxon>
        <taxon>Oscillospiraceae</taxon>
        <taxon>Ruminococcus</taxon>
    </lineage>
</organism>
<dbReference type="SUPFAM" id="SSF56601">
    <property type="entry name" value="beta-lactamase/transpeptidase-like"/>
    <property type="match status" value="1"/>
</dbReference>
<feature type="binding site" evidence="13">
    <location>
        <position position="221"/>
    </location>
    <ligand>
        <name>substrate</name>
    </ligand>
</feature>
<dbReference type="RefSeq" id="WP_015557618.1">
    <property type="nucleotide sequence ID" value="NC_021039.1"/>
</dbReference>
<dbReference type="InterPro" id="IPR037167">
    <property type="entry name" value="Peptidase_S11_C_sf"/>
</dbReference>
<keyword evidence="7" id="KW-0732">Signal</keyword>
<comment type="function">
    <text evidence="1">Removes C-terminal D-alanyl residues from sugar-peptide cell wall precursors.</text>
</comment>
<keyword evidence="10" id="KW-0573">Peptidoglycan synthesis</keyword>
<evidence type="ECO:0000313" key="17">
    <source>
        <dbReference type="Proteomes" id="UP000007054"/>
    </source>
</evidence>
<dbReference type="GO" id="GO:0071555">
    <property type="term" value="P:cell wall organization"/>
    <property type="evidence" value="ECO:0007669"/>
    <property type="project" value="UniProtKB-KW"/>
</dbReference>
<dbReference type="HOGENOM" id="CLU_027070_8_0_9"/>
<evidence type="ECO:0000256" key="5">
    <source>
        <dbReference type="ARBA" id="ARBA00022645"/>
    </source>
</evidence>
<evidence type="ECO:0000256" key="8">
    <source>
        <dbReference type="ARBA" id="ARBA00022801"/>
    </source>
</evidence>
<keyword evidence="9" id="KW-0133">Cell shape</keyword>
<dbReference type="GO" id="GO:0009252">
    <property type="term" value="P:peptidoglycan biosynthetic process"/>
    <property type="evidence" value="ECO:0007669"/>
    <property type="project" value="UniProtKB-UniPathway"/>
</dbReference>
<dbReference type="GO" id="GO:0009002">
    <property type="term" value="F:serine-type D-Ala-D-Ala carboxypeptidase activity"/>
    <property type="evidence" value="ECO:0007669"/>
    <property type="project" value="UniProtKB-EC"/>
</dbReference>
<evidence type="ECO:0000256" key="12">
    <source>
        <dbReference type="ARBA" id="ARBA00034000"/>
    </source>
</evidence>
<evidence type="ECO:0000256" key="1">
    <source>
        <dbReference type="ARBA" id="ARBA00003217"/>
    </source>
</evidence>
<comment type="pathway">
    <text evidence="2">Cell wall biogenesis; peptidoglycan biosynthesis.</text>
</comment>
<proteinExistence type="inferred from homology"/>
<evidence type="ECO:0000256" key="6">
    <source>
        <dbReference type="ARBA" id="ARBA00022670"/>
    </source>
</evidence>
<dbReference type="Pfam" id="PF00768">
    <property type="entry name" value="Peptidase_S11"/>
    <property type="match status" value="1"/>
</dbReference>
<dbReference type="InterPro" id="IPR001967">
    <property type="entry name" value="Peptidase_S11_N"/>
</dbReference>
<evidence type="ECO:0000256" key="13">
    <source>
        <dbReference type="PIRSR" id="PIRSR618044-2"/>
    </source>
</evidence>
<comment type="similarity">
    <text evidence="3 14">Belongs to the peptidase S11 family.</text>
</comment>
<dbReference type="PANTHER" id="PTHR21581">
    <property type="entry name" value="D-ALANYL-D-ALANINE CARBOXYPEPTIDASE"/>
    <property type="match status" value="1"/>
</dbReference>
<reference evidence="16" key="2">
    <citation type="submission" date="2010-03" db="EMBL/GenBank/DDBJ databases">
        <authorList>
            <person name="Pajon A."/>
        </authorList>
    </citation>
    <scope>NUCLEOTIDE SEQUENCE</scope>
    <source>
        <strain evidence="16">Type strain: 18P13</strain>
    </source>
</reference>
<feature type="domain" description="Peptidase S11 D-Ala-D-Ala carboxypeptidase A C-terminal" evidence="15">
    <location>
        <begin position="271"/>
        <end position="360"/>
    </location>
</feature>
<dbReference type="PANTHER" id="PTHR21581:SF6">
    <property type="entry name" value="TRAFFICKING PROTEIN PARTICLE COMPLEX SUBUNIT 12"/>
    <property type="match status" value="1"/>
</dbReference>
<keyword evidence="5 16" id="KW-0121">Carboxypeptidase</keyword>
<evidence type="ECO:0000256" key="11">
    <source>
        <dbReference type="ARBA" id="ARBA00023316"/>
    </source>
</evidence>
<dbReference type="SMART" id="SM00936">
    <property type="entry name" value="PBP5_C"/>
    <property type="match status" value="1"/>
</dbReference>
<evidence type="ECO:0000256" key="14">
    <source>
        <dbReference type="RuleBase" id="RU004016"/>
    </source>
</evidence>
<protein>
    <recommendedName>
        <fullName evidence="4">serine-type D-Ala-D-Ala carboxypeptidase</fullName>
        <ecNumber evidence="4">3.4.16.4</ecNumber>
    </recommendedName>
</protein>
<dbReference type="InterPro" id="IPR015956">
    <property type="entry name" value="Peniciliin-bd_prot_C_sf"/>
</dbReference>
<comment type="catalytic activity">
    <reaction evidence="12">
        <text>Preferential cleavage: (Ac)2-L-Lys-D-Ala-|-D-Ala. Also transpeptidation of peptidyl-alanyl moieties that are N-acyl substituents of D-alanine.</text>
        <dbReference type="EC" id="3.4.16.4"/>
    </reaction>
</comment>
<keyword evidence="8 16" id="KW-0378">Hydrolase</keyword>
<dbReference type="Pfam" id="PF07943">
    <property type="entry name" value="PBP5_C"/>
    <property type="match status" value="1"/>
</dbReference>
<dbReference type="Proteomes" id="UP000007054">
    <property type="component" value="Chromosome"/>
</dbReference>
<dbReference type="InterPro" id="IPR012338">
    <property type="entry name" value="Beta-lactam/transpept-like"/>
</dbReference>
<evidence type="ECO:0000256" key="4">
    <source>
        <dbReference type="ARBA" id="ARBA00012448"/>
    </source>
</evidence>
<accession>D4LAR6</accession>
<sequence length="376" mass="39940">MQKRALTALVTVLALVLLYLPEPGAAAGKPCRAYALLEARTGQLLLEENSSESLPMGTMAKLMTMLLTAEALESGALSENTAVTASPAANAQKGASIWLMPGEKMTVGDLLRGMIIGNANDAAVALAEAVSGTEEQFVMDMNARGFELGLRSTVFTCASGLSEEGQVTTAADLGRLCCKLTEYPVLTPYMTTWRTFLRGEQTELVNENTLVRSYDGLLGMKAGHGERTGYTLAAAAQRGDGIYVAVVLGCQEDADRFSIAKTLLSKGFGSYQVTTPAFSGEFLKPLQVLHGTDTAVEVEAQGLTGITVPKGNAGLQTVLVLPEYVEAPVSKGQQLGTAAFYQGDIYLYEVPLTAASSVPRLTFSRAFLRLLDNMLK</sequence>
<dbReference type="Gene3D" id="2.60.410.10">
    <property type="entry name" value="D-Ala-D-Ala carboxypeptidase, C-terminal domain"/>
    <property type="match status" value="1"/>
</dbReference>
<gene>
    <name evidence="16" type="ordered locus">RUM_04810</name>
</gene>
<dbReference type="EC" id="3.4.16.4" evidence="4"/>
<dbReference type="Gene3D" id="3.40.710.10">
    <property type="entry name" value="DD-peptidase/beta-lactamase superfamily"/>
    <property type="match status" value="1"/>
</dbReference>
<reference evidence="16" key="1">
    <citation type="submission" date="2010-03" db="EMBL/GenBank/DDBJ databases">
        <title>The genome sequence of Ruminococcus sp. 18P13.</title>
        <authorList>
            <consortium name="metaHIT consortium -- http://www.metahit.eu/"/>
            <person name="Pajon A."/>
            <person name="Turner K."/>
            <person name="Parkhill J."/>
            <person name="Bernalier A."/>
        </authorList>
    </citation>
    <scope>NUCLEOTIDE SEQUENCE [LARGE SCALE GENOMIC DNA]</scope>
    <source>
        <strain evidence="16">Type strain: 18P13</strain>
    </source>
</reference>
<dbReference type="GO" id="GO:0006508">
    <property type="term" value="P:proteolysis"/>
    <property type="evidence" value="ECO:0007669"/>
    <property type="project" value="UniProtKB-KW"/>
</dbReference>
<keyword evidence="6" id="KW-0645">Protease</keyword>
<dbReference type="GeneID" id="83155305"/>
<dbReference type="InterPro" id="IPR012907">
    <property type="entry name" value="Peptidase_S11_C"/>
</dbReference>
<evidence type="ECO:0000259" key="15">
    <source>
        <dbReference type="SMART" id="SM00936"/>
    </source>
</evidence>
<dbReference type="SUPFAM" id="SSF69189">
    <property type="entry name" value="Penicillin-binding protein associated domain"/>
    <property type="match status" value="1"/>
</dbReference>
<dbReference type="KEGG" id="rch:RUM_04810"/>
<keyword evidence="17" id="KW-1185">Reference proteome</keyword>
<evidence type="ECO:0000256" key="7">
    <source>
        <dbReference type="ARBA" id="ARBA00022729"/>
    </source>
</evidence>
<dbReference type="InterPro" id="IPR018044">
    <property type="entry name" value="Peptidase_S11"/>
</dbReference>
<dbReference type="PATRIC" id="fig|213810.4.peg.387"/>
<name>D4LAR6_RUMC1</name>
<dbReference type="UniPathway" id="UPA00219"/>
<dbReference type="AlphaFoldDB" id="D4LAR6"/>
<dbReference type="PRINTS" id="PR00725">
    <property type="entry name" value="DADACBPTASE1"/>
</dbReference>
<evidence type="ECO:0000256" key="2">
    <source>
        <dbReference type="ARBA" id="ARBA00004752"/>
    </source>
</evidence>
<keyword evidence="11" id="KW-0961">Cell wall biogenesis/degradation</keyword>